<protein>
    <submittedName>
        <fullName evidence="1">Uncharacterized protein</fullName>
    </submittedName>
</protein>
<dbReference type="EMBL" id="JAKKZF010000201">
    <property type="protein sequence ID" value="MCG0068183.1"/>
    <property type="molecule type" value="Genomic_DNA"/>
</dbReference>
<accession>A0ABS9JRN2</accession>
<reference evidence="1 2" key="1">
    <citation type="submission" date="2022-01" db="EMBL/GenBank/DDBJ databases">
        <title>Draft Genome Sequences of Seven Type Strains of the Genus Streptomyces.</title>
        <authorList>
            <person name="Aziz S."/>
            <person name="Coretto E."/>
            <person name="Chronakova A."/>
            <person name="Sproer C."/>
            <person name="Huber K."/>
            <person name="Nouioui I."/>
            <person name="Gross H."/>
        </authorList>
    </citation>
    <scope>NUCLEOTIDE SEQUENCE [LARGE SCALE GENOMIC DNA]</scope>
    <source>
        <strain evidence="1 2">DSM 41685</strain>
    </source>
</reference>
<dbReference type="Proteomes" id="UP001299012">
    <property type="component" value="Unassembled WGS sequence"/>
</dbReference>
<comment type="caution">
    <text evidence="1">The sequence shown here is derived from an EMBL/GenBank/DDBJ whole genome shotgun (WGS) entry which is preliminary data.</text>
</comment>
<evidence type="ECO:0000313" key="2">
    <source>
        <dbReference type="Proteomes" id="UP001299012"/>
    </source>
</evidence>
<name>A0ABS9JRN2_9ACTN</name>
<dbReference type="RefSeq" id="WP_086697531.1">
    <property type="nucleotide sequence ID" value="NZ_JAKKZF010000201.1"/>
</dbReference>
<sequence length="59" mass="6519">MTRRQTDPGGYTRTVLPAPRQWPATARPWLLALGGDELRVRAHLWRLLGVGAAAAGRQQ</sequence>
<keyword evidence="2" id="KW-1185">Reference proteome</keyword>
<organism evidence="1 2">
    <name type="scientific">Streptomyces tricolor</name>
    <dbReference type="NCBI Taxonomy" id="68277"/>
    <lineage>
        <taxon>Bacteria</taxon>
        <taxon>Bacillati</taxon>
        <taxon>Actinomycetota</taxon>
        <taxon>Actinomycetes</taxon>
        <taxon>Kitasatosporales</taxon>
        <taxon>Streptomycetaceae</taxon>
        <taxon>Streptomyces</taxon>
        <taxon>Streptomyces violaceoruber group</taxon>
    </lineage>
</organism>
<proteinExistence type="predicted"/>
<evidence type="ECO:0000313" key="1">
    <source>
        <dbReference type="EMBL" id="MCG0068183.1"/>
    </source>
</evidence>
<gene>
    <name evidence="1" type="ORF">L0F81_33800</name>
</gene>